<keyword evidence="9 14" id="KW-0496">Mitochondrion</keyword>
<dbReference type="PANTHER" id="PTHR39937:SF1">
    <property type="entry name" value="ATP SYNTHASE PROTEIN 8"/>
    <property type="match status" value="1"/>
</dbReference>
<reference evidence="15" key="1">
    <citation type="journal article" date="2014" name="Gene">
        <title>Mitogenomic circumscription of a novel percomorph fish clade mainly comprising "Syngnathoidei" (Teleostei).</title>
        <authorList>
            <person name="Song H.Y."/>
            <person name="Mabuchi K."/>
            <person name="Satoh T.P."/>
            <person name="Moore J.A."/>
            <person name="Yamanoue Y."/>
            <person name="Miya M."/>
            <person name="Nishida M."/>
        </authorList>
    </citation>
    <scope>NUCLEOTIDE SEQUENCE</scope>
</reference>
<dbReference type="InterPro" id="IPR001421">
    <property type="entry name" value="ATP8_metazoa"/>
</dbReference>
<dbReference type="PANTHER" id="PTHR39937">
    <property type="entry name" value="ATP SYNTHASE PROTEIN 8"/>
    <property type="match status" value="1"/>
</dbReference>
<comment type="subunit">
    <text evidence="13">Component of the ATP synthase complex composed at least of ATP5F1A/subunit alpha, ATP5F1B/subunit beta, ATP5MC1/subunit c (homooctomer), MT-ATP6/subunit a, MT-ATP8/subunit 8, ATP5ME/subunit e, ATP5MF/subunit f, ATP5MG/subunit g, ATP5MK/subunit k, ATP5MJ/subunit j, ATP5F1C/subunit gamma, ATP5F1D/subunit delta, ATP5F1E/subunit epsilon, ATP5PF/subunit F6, ATP5PB/subunit b, ATP5PD/subunit d, ATP5PO/subunit OSCP. ATP synthase complex consists of a soluble F(1) head domain (subunits alpha(3) and beta(3)) - the catalytic core - and a membrane F(0) domain - the membrane proton channel (subunits c, a, 8, e, f, g, k and j). These two domains are linked by a central stalk (subunits gamma, delta, and epsilon) rotating inside the F1 region and a stationary peripheral stalk (subunits F6, b, d, and OSCP).</text>
</comment>
<evidence type="ECO:0000256" key="8">
    <source>
        <dbReference type="ARBA" id="ARBA00023065"/>
    </source>
</evidence>
<proteinExistence type="inferred from homology"/>
<dbReference type="GO" id="GO:0031966">
    <property type="term" value="C:mitochondrial membrane"/>
    <property type="evidence" value="ECO:0007669"/>
    <property type="project" value="UniProtKB-SubCell"/>
</dbReference>
<dbReference type="GO" id="GO:0045259">
    <property type="term" value="C:proton-transporting ATP synthase complex"/>
    <property type="evidence" value="ECO:0007669"/>
    <property type="project" value="UniProtKB-KW"/>
</dbReference>
<keyword evidence="5 14" id="KW-0812">Transmembrane</keyword>
<dbReference type="GO" id="GO:0015078">
    <property type="term" value="F:proton transmembrane transporter activity"/>
    <property type="evidence" value="ECO:0007669"/>
    <property type="project" value="InterPro"/>
</dbReference>
<evidence type="ECO:0000256" key="2">
    <source>
        <dbReference type="ARBA" id="ARBA00008892"/>
    </source>
</evidence>
<dbReference type="EMBL" id="AP012308">
    <property type="protein sequence ID" value="BAO84697.1"/>
    <property type="molecule type" value="Genomic_DNA"/>
</dbReference>
<organism evidence="15">
    <name type="scientific">Solenostomus paradoxus</name>
    <name type="common">Ornate ghost pipefish</name>
    <name type="synonym">Fistularia paradoxa</name>
    <dbReference type="NCBI Taxonomy" id="1147743"/>
    <lineage>
        <taxon>Eukaryota</taxon>
        <taxon>Metazoa</taxon>
        <taxon>Chordata</taxon>
        <taxon>Craniata</taxon>
        <taxon>Vertebrata</taxon>
        <taxon>Euteleostomi</taxon>
        <taxon>Actinopterygii</taxon>
        <taxon>Neopterygii</taxon>
        <taxon>Teleostei</taxon>
        <taxon>Neoteleostei</taxon>
        <taxon>Acanthomorphata</taxon>
        <taxon>Syngnathiaria</taxon>
        <taxon>Syngnathiformes</taxon>
        <taxon>Syngnathoidei</taxon>
        <taxon>Solenostomidae</taxon>
        <taxon>Solenostomus</taxon>
    </lineage>
</organism>
<evidence type="ECO:0000256" key="3">
    <source>
        <dbReference type="ARBA" id="ARBA00022448"/>
    </source>
</evidence>
<name>A0A060NSE3_SOLPR</name>
<evidence type="ECO:0000256" key="4">
    <source>
        <dbReference type="ARBA" id="ARBA00022547"/>
    </source>
</evidence>
<evidence type="ECO:0000256" key="10">
    <source>
        <dbReference type="ARBA" id="ARBA00023136"/>
    </source>
</evidence>
<evidence type="ECO:0000256" key="11">
    <source>
        <dbReference type="ARBA" id="ARBA00023310"/>
    </source>
</evidence>
<dbReference type="InterPro" id="IPR050635">
    <property type="entry name" value="ATPase_protein_8"/>
</dbReference>
<accession>A0A060NSE3</accession>
<keyword evidence="7" id="KW-1133">Transmembrane helix</keyword>
<comment type="function">
    <text evidence="12">Subunit 8, of the mitochondrial membrane ATP synthase complex (F(1)F(0) ATP synthase or Complex V) that produces ATP from ADP in the presence of a proton gradient across the membrane which is generated by electron transport complexes of the respiratory chain. ATP synthase complex consist of a soluble F(1) head domain - the catalytic core - and a membrane F(1) domain - the membrane proton channel. These two domains are linked by a central stalk rotating inside the F(1) region and a stationary peripheral stalk. During catalysis, ATP synthesis in the catalytic domain of F(1) is coupled via a rotary mechanism of the central stalk subunits to proton translocation. In vivo, can only synthesize ATP although its ATP hydrolase activity can be activated artificially in vitro. Part of the complex F(0) domain.</text>
</comment>
<keyword evidence="4 14" id="KW-0138">CF(0)</keyword>
<evidence type="ECO:0000256" key="9">
    <source>
        <dbReference type="ARBA" id="ARBA00023128"/>
    </source>
</evidence>
<evidence type="ECO:0000256" key="7">
    <source>
        <dbReference type="ARBA" id="ARBA00022989"/>
    </source>
</evidence>
<keyword evidence="10" id="KW-0472">Membrane</keyword>
<evidence type="ECO:0000256" key="6">
    <source>
        <dbReference type="ARBA" id="ARBA00022781"/>
    </source>
</evidence>
<evidence type="ECO:0000256" key="1">
    <source>
        <dbReference type="ARBA" id="ARBA00004304"/>
    </source>
</evidence>
<evidence type="ECO:0000256" key="14">
    <source>
        <dbReference type="RuleBase" id="RU003661"/>
    </source>
</evidence>
<dbReference type="GO" id="GO:0015986">
    <property type="term" value="P:proton motive force-driven ATP synthesis"/>
    <property type="evidence" value="ECO:0007669"/>
    <property type="project" value="InterPro"/>
</dbReference>
<gene>
    <name evidence="15" type="primary">ATPase 8</name>
</gene>
<evidence type="ECO:0000256" key="5">
    <source>
        <dbReference type="ARBA" id="ARBA00022692"/>
    </source>
</evidence>
<geneLocation type="mitochondrion" evidence="15"/>
<protein>
    <recommendedName>
        <fullName evidence="14">ATP synthase complex subunit 8</fullName>
    </recommendedName>
</protein>
<dbReference type="AlphaFoldDB" id="A0A060NSE3"/>
<keyword evidence="11" id="KW-0066">ATP synthesis</keyword>
<keyword evidence="8 14" id="KW-0406">Ion transport</keyword>
<evidence type="ECO:0000256" key="13">
    <source>
        <dbReference type="ARBA" id="ARBA00064647"/>
    </source>
</evidence>
<keyword evidence="3 14" id="KW-0813">Transport</keyword>
<dbReference type="Pfam" id="PF00895">
    <property type="entry name" value="ATP-synt_8"/>
    <property type="match status" value="1"/>
</dbReference>
<evidence type="ECO:0000313" key="15">
    <source>
        <dbReference type="EMBL" id="BAO84697.1"/>
    </source>
</evidence>
<sequence>MPQLNPSPWFMILLTSWLVFLVFMPLKVLSHSFNPQLSPQTRKDPVSKHWAWPW</sequence>
<keyword evidence="6 14" id="KW-0375">Hydrogen ion transport</keyword>
<comment type="similarity">
    <text evidence="2 14">Belongs to the ATPase protein 8 family.</text>
</comment>
<evidence type="ECO:0000256" key="12">
    <source>
        <dbReference type="ARBA" id="ARBA00053067"/>
    </source>
</evidence>
<comment type="subcellular location">
    <subcellularLocation>
        <location evidence="1 14">Mitochondrion membrane</location>
        <topology evidence="1 14">Single-pass membrane protein</topology>
    </subcellularLocation>
</comment>